<comment type="similarity">
    <text evidence="1 2">Belongs to the glycosyltransferase 77 family.</text>
</comment>
<keyword evidence="2" id="KW-0328">Glycosyltransferase</keyword>
<dbReference type="GO" id="GO:0071555">
    <property type="term" value="P:cell wall organization"/>
    <property type="evidence" value="ECO:0007669"/>
    <property type="project" value="UniProtKB-KW"/>
</dbReference>
<dbReference type="EC" id="2.4.2.-" evidence="2"/>
<feature type="domain" description="Nucleotide-diphospho-sugar transferase" evidence="4">
    <location>
        <begin position="185"/>
        <end position="405"/>
    </location>
</feature>
<gene>
    <name evidence="5" type="ORF">STAS_14008</name>
</gene>
<comment type="caution">
    <text evidence="5">The sequence shown here is derived from an EMBL/GenBank/DDBJ whole genome shotgun (WGS) entry which is preliminary data.</text>
</comment>
<evidence type="ECO:0000256" key="3">
    <source>
        <dbReference type="SAM" id="MobiDB-lite"/>
    </source>
</evidence>
<name>A0A5A7PXJ4_STRAF</name>
<evidence type="ECO:0000256" key="2">
    <source>
        <dbReference type="RuleBase" id="RU363055"/>
    </source>
</evidence>
<evidence type="ECO:0000313" key="6">
    <source>
        <dbReference type="Proteomes" id="UP000325081"/>
    </source>
</evidence>
<keyword evidence="2" id="KW-0333">Golgi apparatus</keyword>
<dbReference type="AlphaFoldDB" id="A0A5A7PXJ4"/>
<dbReference type="InterPro" id="IPR029044">
    <property type="entry name" value="Nucleotide-diphossugar_trans"/>
</dbReference>
<keyword evidence="2" id="KW-1133">Transmembrane helix</keyword>
<dbReference type="Proteomes" id="UP000325081">
    <property type="component" value="Unassembled WGS sequence"/>
</dbReference>
<dbReference type="GO" id="GO:0000139">
    <property type="term" value="C:Golgi membrane"/>
    <property type="evidence" value="ECO:0007669"/>
    <property type="project" value="UniProtKB-SubCell"/>
</dbReference>
<sequence>MAWPWKEKSRGQSSSSVFRSPAAAAAATGLGVAAGFVFFLLFHHGWFFFSVNPLTGNRPLSNPNLKADSLLESTEALKSKNIKLSSKITELKTQIRDLSQKLRLTEQESNTNTPSNYKPQKPGPFGTVKGPKTSPPIIPDETVNPRLAEILSKVAINRELILALASSTVKPALELWFTSIKKSNISNYLVAALDSETLDFCISNGVPAYQPNPTLKIINSSSSHKVSGLKFRVLREFLQMGYSVLLSDIDIVFLQNPFGRHLYRDCDVEAMSDGHDSLTAYGYDDVFDEPKMGWARYAHTMRIWVYNSGFFYIRPTLPSIELLDRVAGRLDREEEAWDQAVFNEEMFYPSSPGYNGLHVSRRTMDLYLFMNSKVLFKVVRKDYGLRKIVPVVVHLNYHLDKIARMKAVIDFYVNGKRDALDLFSDGSAWDPNEE</sequence>
<proteinExistence type="inferred from homology"/>
<dbReference type="Pfam" id="PF03407">
    <property type="entry name" value="Nucleotid_trans"/>
    <property type="match status" value="1"/>
</dbReference>
<accession>A0A5A7PXJ4</accession>
<keyword evidence="2" id="KW-0472">Membrane</keyword>
<dbReference type="PANTHER" id="PTHR46581:SF3">
    <property type="entry name" value="ARABINOSYLTRANSFERASE RRA3"/>
    <property type="match status" value="1"/>
</dbReference>
<reference evidence="6" key="1">
    <citation type="journal article" date="2019" name="Curr. Biol.">
        <title>Genome Sequence of Striga asiatica Provides Insight into the Evolution of Plant Parasitism.</title>
        <authorList>
            <person name="Yoshida S."/>
            <person name="Kim S."/>
            <person name="Wafula E.K."/>
            <person name="Tanskanen J."/>
            <person name="Kim Y.M."/>
            <person name="Honaas L."/>
            <person name="Yang Z."/>
            <person name="Spallek T."/>
            <person name="Conn C.E."/>
            <person name="Ichihashi Y."/>
            <person name="Cheong K."/>
            <person name="Cui S."/>
            <person name="Der J.P."/>
            <person name="Gundlach H."/>
            <person name="Jiao Y."/>
            <person name="Hori C."/>
            <person name="Ishida J.K."/>
            <person name="Kasahara H."/>
            <person name="Kiba T."/>
            <person name="Kim M.S."/>
            <person name="Koo N."/>
            <person name="Laohavisit A."/>
            <person name="Lee Y.H."/>
            <person name="Lumba S."/>
            <person name="McCourt P."/>
            <person name="Mortimer J.C."/>
            <person name="Mutuku J.M."/>
            <person name="Nomura T."/>
            <person name="Sasaki-Sekimoto Y."/>
            <person name="Seto Y."/>
            <person name="Wang Y."/>
            <person name="Wakatake T."/>
            <person name="Sakakibara H."/>
            <person name="Demura T."/>
            <person name="Yamaguchi S."/>
            <person name="Yoneyama K."/>
            <person name="Manabe R.I."/>
            <person name="Nelson D.C."/>
            <person name="Schulman A.H."/>
            <person name="Timko M.P."/>
            <person name="dePamphilis C.W."/>
            <person name="Choi D."/>
            <person name="Shirasu K."/>
        </authorList>
    </citation>
    <scope>NUCLEOTIDE SEQUENCE [LARGE SCALE GENOMIC DNA]</scope>
    <source>
        <strain evidence="6">cv. UVA1</strain>
    </source>
</reference>
<dbReference type="PANTHER" id="PTHR46581">
    <property type="entry name" value="ARABINOSYLTRANSFERASE RRA3"/>
    <property type="match status" value="1"/>
</dbReference>
<dbReference type="GO" id="GO:0080147">
    <property type="term" value="P:root hair cell development"/>
    <property type="evidence" value="ECO:0007669"/>
    <property type="project" value="InterPro"/>
</dbReference>
<dbReference type="GO" id="GO:0016757">
    <property type="term" value="F:glycosyltransferase activity"/>
    <property type="evidence" value="ECO:0007669"/>
    <property type="project" value="UniProtKB-KW"/>
</dbReference>
<dbReference type="EMBL" id="BKCP01005405">
    <property type="protein sequence ID" value="GER37589.1"/>
    <property type="molecule type" value="Genomic_DNA"/>
</dbReference>
<keyword evidence="2" id="KW-0812">Transmembrane</keyword>
<dbReference type="InterPro" id="IPR005069">
    <property type="entry name" value="Nucl-diP-sugar_transferase"/>
</dbReference>
<organism evidence="5 6">
    <name type="scientific">Striga asiatica</name>
    <name type="common">Asiatic witchweed</name>
    <name type="synonym">Buchnera asiatica</name>
    <dbReference type="NCBI Taxonomy" id="4170"/>
    <lineage>
        <taxon>Eukaryota</taxon>
        <taxon>Viridiplantae</taxon>
        <taxon>Streptophyta</taxon>
        <taxon>Embryophyta</taxon>
        <taxon>Tracheophyta</taxon>
        <taxon>Spermatophyta</taxon>
        <taxon>Magnoliopsida</taxon>
        <taxon>eudicotyledons</taxon>
        <taxon>Gunneridae</taxon>
        <taxon>Pentapetalae</taxon>
        <taxon>asterids</taxon>
        <taxon>lamiids</taxon>
        <taxon>Lamiales</taxon>
        <taxon>Orobanchaceae</taxon>
        <taxon>Buchnereae</taxon>
        <taxon>Striga</taxon>
    </lineage>
</organism>
<evidence type="ECO:0000259" key="4">
    <source>
        <dbReference type="Pfam" id="PF03407"/>
    </source>
</evidence>
<keyword evidence="6" id="KW-1185">Reference proteome</keyword>
<protein>
    <recommendedName>
        <fullName evidence="2">Glycosyltransferase</fullName>
        <ecNumber evidence="2">2.4.2.-</ecNumber>
    </recommendedName>
</protein>
<keyword evidence="2" id="KW-0735">Signal-anchor</keyword>
<dbReference type="OrthoDB" id="2189463at2759"/>
<feature type="transmembrane region" description="Helical" evidence="2">
    <location>
        <begin position="21"/>
        <end position="49"/>
    </location>
</feature>
<dbReference type="SUPFAM" id="SSF53448">
    <property type="entry name" value="Nucleotide-diphospho-sugar transferases"/>
    <property type="match status" value="1"/>
</dbReference>
<dbReference type="InterPro" id="IPR044290">
    <property type="entry name" value="RRA1/2/3"/>
</dbReference>
<keyword evidence="2 5" id="KW-0808">Transferase</keyword>
<feature type="region of interest" description="Disordered" evidence="3">
    <location>
        <begin position="102"/>
        <end position="139"/>
    </location>
</feature>
<feature type="compositionally biased region" description="Polar residues" evidence="3">
    <location>
        <begin position="107"/>
        <end position="118"/>
    </location>
</feature>
<comment type="subcellular location">
    <subcellularLocation>
        <location evidence="2">Golgi apparatus membrane</location>
        <topology evidence="2">Single-pass type II membrane protein</topology>
    </subcellularLocation>
</comment>
<keyword evidence="2" id="KW-0961">Cell wall biogenesis/degradation</keyword>
<evidence type="ECO:0000313" key="5">
    <source>
        <dbReference type="EMBL" id="GER37589.1"/>
    </source>
</evidence>
<evidence type="ECO:0000256" key="1">
    <source>
        <dbReference type="ARBA" id="ARBA00007033"/>
    </source>
</evidence>